<feature type="domain" description="HTH arsR-type" evidence="1">
    <location>
        <begin position="22"/>
        <end position="120"/>
    </location>
</feature>
<dbReference type="Proteomes" id="UP001501295">
    <property type="component" value="Unassembled WGS sequence"/>
</dbReference>
<dbReference type="CDD" id="cd00090">
    <property type="entry name" value="HTH_ARSR"/>
    <property type="match status" value="1"/>
</dbReference>
<dbReference type="InterPro" id="IPR001845">
    <property type="entry name" value="HTH_ArsR_DNA-bd_dom"/>
</dbReference>
<protein>
    <submittedName>
        <fullName evidence="2">Helix-turn-helix domain-containing protein</fullName>
    </submittedName>
</protein>
<evidence type="ECO:0000313" key="3">
    <source>
        <dbReference type="Proteomes" id="UP001501295"/>
    </source>
</evidence>
<keyword evidence="3" id="KW-1185">Reference proteome</keyword>
<dbReference type="Pfam" id="PF12840">
    <property type="entry name" value="HTH_20"/>
    <property type="match status" value="1"/>
</dbReference>
<name>A0ABP8WC77_9MICO</name>
<dbReference type="Gene3D" id="1.10.10.10">
    <property type="entry name" value="Winged helix-like DNA-binding domain superfamily/Winged helix DNA-binding domain"/>
    <property type="match status" value="1"/>
</dbReference>
<reference evidence="3" key="1">
    <citation type="journal article" date="2019" name="Int. J. Syst. Evol. Microbiol.">
        <title>The Global Catalogue of Microorganisms (GCM) 10K type strain sequencing project: providing services to taxonomists for standard genome sequencing and annotation.</title>
        <authorList>
            <consortium name="The Broad Institute Genomics Platform"/>
            <consortium name="The Broad Institute Genome Sequencing Center for Infectious Disease"/>
            <person name="Wu L."/>
            <person name="Ma J."/>
        </authorList>
    </citation>
    <scope>NUCLEOTIDE SEQUENCE [LARGE SCALE GENOMIC DNA]</scope>
    <source>
        <strain evidence="3">JCM 18956</strain>
    </source>
</reference>
<dbReference type="InterPro" id="IPR036388">
    <property type="entry name" value="WH-like_DNA-bd_sf"/>
</dbReference>
<accession>A0ABP8WC77</accession>
<proteinExistence type="predicted"/>
<organism evidence="2 3">
    <name type="scientific">Frondihabitans cladoniiphilus</name>
    <dbReference type="NCBI Taxonomy" id="715785"/>
    <lineage>
        <taxon>Bacteria</taxon>
        <taxon>Bacillati</taxon>
        <taxon>Actinomycetota</taxon>
        <taxon>Actinomycetes</taxon>
        <taxon>Micrococcales</taxon>
        <taxon>Microbacteriaceae</taxon>
        <taxon>Frondihabitans</taxon>
    </lineage>
</organism>
<dbReference type="RefSeq" id="WP_345377041.1">
    <property type="nucleotide sequence ID" value="NZ_BAABLM010000010.1"/>
</dbReference>
<gene>
    <name evidence="2" type="ORF">GCM10025780_33140</name>
</gene>
<comment type="caution">
    <text evidence="2">The sequence shown here is derived from an EMBL/GenBank/DDBJ whole genome shotgun (WGS) entry which is preliminary data.</text>
</comment>
<sequence length="198" mass="22026">MSAEPPRRPRLIEQRPLLSDPRALDALSHPVRLDVLGYLMSAGPATASECARAVGDTPSNCSYHLRILSAFGLVERAEGDGDARTKPWRSTITGFDLDQSDPETRHGIDTLAAATLQLDHQLAREHIRVRETLPPEWREVDFQATYGLLATPEELTEIQKAIDTVVRPYISATRSDAPDEARHVHLSTMAFPRSWGPR</sequence>
<dbReference type="SMART" id="SM00418">
    <property type="entry name" value="HTH_ARSR"/>
    <property type="match status" value="1"/>
</dbReference>
<evidence type="ECO:0000259" key="1">
    <source>
        <dbReference type="SMART" id="SM00418"/>
    </source>
</evidence>
<dbReference type="InterPro" id="IPR011991">
    <property type="entry name" value="ArsR-like_HTH"/>
</dbReference>
<dbReference type="EMBL" id="BAABLM010000010">
    <property type="protein sequence ID" value="GAA4684484.1"/>
    <property type="molecule type" value="Genomic_DNA"/>
</dbReference>
<evidence type="ECO:0000313" key="2">
    <source>
        <dbReference type="EMBL" id="GAA4684484.1"/>
    </source>
</evidence>
<dbReference type="SUPFAM" id="SSF46785">
    <property type="entry name" value="Winged helix' DNA-binding domain"/>
    <property type="match status" value="1"/>
</dbReference>
<dbReference type="InterPro" id="IPR036390">
    <property type="entry name" value="WH_DNA-bd_sf"/>
</dbReference>